<evidence type="ECO:0000256" key="3">
    <source>
        <dbReference type="ARBA" id="ARBA00022505"/>
    </source>
</evidence>
<dbReference type="PANTHER" id="PTHR45444">
    <property type="entry name" value="XANTHINE DEHYDROGENASE"/>
    <property type="match status" value="1"/>
</dbReference>
<evidence type="ECO:0000256" key="2">
    <source>
        <dbReference type="ARBA" id="ARBA00006849"/>
    </source>
</evidence>
<dbReference type="SMART" id="SM01092">
    <property type="entry name" value="CO_deh_flav_C"/>
    <property type="match status" value="1"/>
</dbReference>
<evidence type="ECO:0000256" key="13">
    <source>
        <dbReference type="PIRSR" id="PIRSR000127-2"/>
    </source>
</evidence>
<dbReference type="InterPro" id="IPR036683">
    <property type="entry name" value="CO_DH_flav_C_dom_sf"/>
</dbReference>
<dbReference type="Pfam" id="PF20256">
    <property type="entry name" value="MoCoBD_2"/>
    <property type="match status" value="1"/>
</dbReference>
<evidence type="ECO:0000256" key="10">
    <source>
        <dbReference type="ARBA" id="ARBA00023014"/>
    </source>
</evidence>
<name>E4YXX8_OIKDI</name>
<evidence type="ECO:0000256" key="1">
    <source>
        <dbReference type="ARBA" id="ARBA00001974"/>
    </source>
</evidence>
<feature type="binding site" evidence="13">
    <location>
        <position position="860"/>
    </location>
    <ligand>
        <name>substrate</name>
    </ligand>
</feature>
<dbReference type="CDD" id="cd00207">
    <property type="entry name" value="fer2"/>
    <property type="match status" value="1"/>
</dbReference>
<dbReference type="FunFam" id="3.30.365.10:FF:000002">
    <property type="entry name" value="Xanthine dehydrogenase oxidase"/>
    <property type="match status" value="1"/>
</dbReference>
<dbReference type="SMART" id="SM01008">
    <property type="entry name" value="Ald_Xan_dh_C"/>
    <property type="match status" value="1"/>
</dbReference>
<keyword evidence="3 14" id="KW-0500">Molybdenum</keyword>
<feature type="domain" description="FAD-binding PCMH-type" evidence="16">
    <location>
        <begin position="228"/>
        <end position="411"/>
    </location>
</feature>
<keyword evidence="6 14" id="KW-0479">Metal-binding</keyword>
<dbReference type="InterPro" id="IPR036856">
    <property type="entry name" value="Ald_Oxase/Xan_DH_a/b_sf"/>
</dbReference>
<dbReference type="GO" id="GO:0016491">
    <property type="term" value="F:oxidoreductase activity"/>
    <property type="evidence" value="ECO:0007669"/>
    <property type="project" value="UniProtKB-KW"/>
</dbReference>
<feature type="binding site" evidence="14">
    <location>
        <position position="892"/>
    </location>
    <ligand>
        <name>Mo-molybdopterin</name>
        <dbReference type="ChEBI" id="CHEBI:71302"/>
    </ligand>
    <ligandPart>
        <name>Mo</name>
        <dbReference type="ChEBI" id="CHEBI:28685"/>
    </ligandPart>
</feature>
<evidence type="ECO:0000256" key="14">
    <source>
        <dbReference type="PIRSR" id="PIRSR000127-3"/>
    </source>
</evidence>
<keyword evidence="8" id="KW-0560">Oxidoreductase</keyword>
<dbReference type="SUPFAM" id="SSF56003">
    <property type="entry name" value="Molybdenum cofactor-binding domain"/>
    <property type="match status" value="1"/>
</dbReference>
<organism evidence="17">
    <name type="scientific">Oikopleura dioica</name>
    <name type="common">Tunicate</name>
    <dbReference type="NCBI Taxonomy" id="34765"/>
    <lineage>
        <taxon>Eukaryota</taxon>
        <taxon>Metazoa</taxon>
        <taxon>Chordata</taxon>
        <taxon>Tunicata</taxon>
        <taxon>Appendicularia</taxon>
        <taxon>Copelata</taxon>
        <taxon>Oikopleuridae</taxon>
        <taxon>Oikopleura</taxon>
    </lineage>
</organism>
<accession>E4YXX8</accession>
<dbReference type="SUPFAM" id="SSF54665">
    <property type="entry name" value="CO dehydrogenase molybdoprotein N-domain-like"/>
    <property type="match status" value="1"/>
</dbReference>
<feature type="binding site" evidence="14">
    <location>
        <position position="747"/>
    </location>
    <ligand>
        <name>Mo-molybdopterin</name>
        <dbReference type="ChEBI" id="CHEBI:71302"/>
    </ligand>
    <ligandPart>
        <name>Mo</name>
        <dbReference type="ChEBI" id="CHEBI:28685"/>
    </ligandPart>
</feature>
<dbReference type="InterPro" id="IPR002888">
    <property type="entry name" value="2Fe-2S-bd"/>
</dbReference>
<evidence type="ECO:0000256" key="12">
    <source>
        <dbReference type="PIRSR" id="PIRSR000127-1"/>
    </source>
</evidence>
<feature type="binding site" evidence="14">
    <location>
        <position position="44"/>
    </location>
    <ligand>
        <name>[2Fe-2S] cluster</name>
        <dbReference type="ChEBI" id="CHEBI:190135"/>
        <label>1</label>
    </ligand>
</feature>
<feature type="domain" description="2Fe-2S ferredoxin-type" evidence="15">
    <location>
        <begin position="5"/>
        <end position="90"/>
    </location>
</feature>
<protein>
    <recommendedName>
        <fullName evidence="18">Xanthine dehydrogenase</fullName>
    </recommendedName>
</protein>
<evidence type="ECO:0000256" key="9">
    <source>
        <dbReference type="ARBA" id="ARBA00023004"/>
    </source>
</evidence>
<feature type="binding site" evidence="13">
    <location>
        <position position="360"/>
    </location>
    <ligand>
        <name>FAD</name>
        <dbReference type="ChEBI" id="CHEBI:57692"/>
    </ligand>
</feature>
<dbReference type="EMBL" id="FN655866">
    <property type="protein sequence ID" value="CBY40311.1"/>
    <property type="molecule type" value="Genomic_DNA"/>
</dbReference>
<feature type="binding site" evidence="13">
    <location>
        <position position="337"/>
    </location>
    <ligand>
        <name>FAD</name>
        <dbReference type="ChEBI" id="CHEBI:57692"/>
    </ligand>
</feature>
<feature type="binding site" evidence="13">
    <location>
        <position position="782"/>
    </location>
    <ligand>
        <name>substrate</name>
    </ligand>
</feature>
<dbReference type="Gene3D" id="3.90.1170.50">
    <property type="entry name" value="Aldehyde oxidase/xanthine dehydrogenase, a/b hammerhead"/>
    <property type="match status" value="1"/>
</dbReference>
<comment type="cofactor">
    <cofactor evidence="14">
        <name>[2Fe-2S] cluster</name>
        <dbReference type="ChEBI" id="CHEBI:190135"/>
    </cofactor>
    <text evidence="14">Binds 2 [2Fe-2S] clusters.</text>
</comment>
<dbReference type="PANTHER" id="PTHR45444:SF3">
    <property type="entry name" value="XANTHINE DEHYDROGENASE"/>
    <property type="match status" value="1"/>
</dbReference>
<evidence type="ECO:0000256" key="5">
    <source>
        <dbReference type="ARBA" id="ARBA00022714"/>
    </source>
</evidence>
<feature type="binding site" evidence="14">
    <location>
        <position position="147"/>
    </location>
    <ligand>
        <name>[2Fe-2S] cluster</name>
        <dbReference type="ChEBI" id="CHEBI:190135"/>
        <label>2</label>
    </ligand>
</feature>
<dbReference type="Pfam" id="PF03450">
    <property type="entry name" value="CO_deh_flav_C"/>
    <property type="match status" value="1"/>
</dbReference>
<reference evidence="17" key="1">
    <citation type="journal article" date="2010" name="Science">
        <title>Plasticity of animal genome architecture unmasked by rapid evolution of a pelagic tunicate.</title>
        <authorList>
            <person name="Denoeud F."/>
            <person name="Henriet S."/>
            <person name="Mungpakdee S."/>
            <person name="Aury J.M."/>
            <person name="Da Silva C."/>
            <person name="Brinkmann H."/>
            <person name="Mikhaleva J."/>
            <person name="Olsen L.C."/>
            <person name="Jubin C."/>
            <person name="Canestro C."/>
            <person name="Bouquet J.M."/>
            <person name="Danks G."/>
            <person name="Poulain J."/>
            <person name="Campsteijn C."/>
            <person name="Adamski M."/>
            <person name="Cross I."/>
            <person name="Yadetie F."/>
            <person name="Muffato M."/>
            <person name="Louis A."/>
            <person name="Butcher S."/>
            <person name="Tsagkogeorga G."/>
            <person name="Konrad A."/>
            <person name="Singh S."/>
            <person name="Jensen M.F."/>
            <person name="Cong E.H."/>
            <person name="Eikeseth-Otteraa H."/>
            <person name="Noel B."/>
            <person name="Anthouard V."/>
            <person name="Porcel B.M."/>
            <person name="Kachouri-Lafond R."/>
            <person name="Nishino A."/>
            <person name="Ugolini M."/>
            <person name="Chourrout P."/>
            <person name="Nishida H."/>
            <person name="Aasland R."/>
            <person name="Huzurbazar S."/>
            <person name="Westhof E."/>
            <person name="Delsuc F."/>
            <person name="Lehrach H."/>
            <person name="Reinhardt R."/>
            <person name="Weissenbach J."/>
            <person name="Roy S.W."/>
            <person name="Artiguenave F."/>
            <person name="Postlethwait J.H."/>
            <person name="Manak J.R."/>
            <person name="Thompson E.M."/>
            <person name="Jaillon O."/>
            <person name="Du Pasquier L."/>
            <person name="Boudinot P."/>
            <person name="Liberles D.A."/>
            <person name="Volff J.N."/>
            <person name="Philippe H."/>
            <person name="Lenhard B."/>
            <person name="Roest Crollius H."/>
            <person name="Wincker P."/>
            <person name="Chourrout D."/>
        </authorList>
    </citation>
    <scope>NUCLEOTIDE SEQUENCE [LARGE SCALE GENOMIC DNA]</scope>
</reference>
<dbReference type="PIRSF" id="PIRSF000127">
    <property type="entry name" value="Xanthine_DH"/>
    <property type="match status" value="1"/>
</dbReference>
<feature type="binding site" evidence="14">
    <location>
        <position position="112"/>
    </location>
    <ligand>
        <name>[2Fe-2S] cluster</name>
        <dbReference type="ChEBI" id="CHEBI:190135"/>
        <label>2</label>
    </ligand>
</feature>
<evidence type="ECO:0000256" key="6">
    <source>
        <dbReference type="ARBA" id="ARBA00022723"/>
    </source>
</evidence>
<dbReference type="InterPro" id="IPR016169">
    <property type="entry name" value="FAD-bd_PCMH_sub2"/>
</dbReference>
<keyword evidence="9 14" id="KW-0408">Iron</keyword>
<dbReference type="InterPro" id="IPR006058">
    <property type="entry name" value="2Fe2S_fd_BS"/>
</dbReference>
<proteinExistence type="inferred from homology"/>
<dbReference type="SUPFAM" id="SSF55447">
    <property type="entry name" value="CO dehydrogenase flavoprotein C-terminal domain-like"/>
    <property type="match status" value="1"/>
</dbReference>
<feature type="binding site" evidence="14">
    <location>
        <position position="49"/>
    </location>
    <ligand>
        <name>[2Fe-2S] cluster</name>
        <dbReference type="ChEBI" id="CHEBI:190135"/>
        <label>1</label>
    </ligand>
</feature>
<dbReference type="Pfam" id="PF01315">
    <property type="entry name" value="Ald_Xan_dh_C"/>
    <property type="match status" value="1"/>
</dbReference>
<dbReference type="Pfam" id="PF00111">
    <property type="entry name" value="Fer2"/>
    <property type="match status" value="1"/>
</dbReference>
<comment type="cofactor">
    <cofactor evidence="1 13">
        <name>FAD</name>
        <dbReference type="ChEBI" id="CHEBI:57692"/>
    </cofactor>
</comment>
<dbReference type="PROSITE" id="PS51387">
    <property type="entry name" value="FAD_PCMH"/>
    <property type="match status" value="1"/>
</dbReference>
<dbReference type="FunFam" id="3.30.365.10:FF:000001">
    <property type="entry name" value="Xanthine dehydrogenase oxidase"/>
    <property type="match status" value="1"/>
</dbReference>
<feature type="binding site" evidence="13">
    <location>
        <position position="401"/>
    </location>
    <ligand>
        <name>FAD</name>
        <dbReference type="ChEBI" id="CHEBI:57692"/>
    </ligand>
</feature>
<dbReference type="InterPro" id="IPR036884">
    <property type="entry name" value="2Fe-2S-bd_dom_sf"/>
</dbReference>
<comment type="cofactor">
    <cofactor evidence="14">
        <name>Mo-molybdopterin</name>
        <dbReference type="ChEBI" id="CHEBI:71302"/>
    </cofactor>
    <text evidence="14">Binds 1 Mo-molybdopterin (Mo-MPT) cofactor per subunit.</text>
</comment>
<evidence type="ECO:0000256" key="7">
    <source>
        <dbReference type="ARBA" id="ARBA00022827"/>
    </source>
</evidence>
<evidence type="ECO:0008006" key="18">
    <source>
        <dbReference type="Google" id="ProtNLM"/>
    </source>
</evidence>
<dbReference type="Gene3D" id="1.10.150.120">
    <property type="entry name" value="[2Fe-2S]-binding domain"/>
    <property type="match status" value="1"/>
</dbReference>
<dbReference type="Gene3D" id="3.30.390.50">
    <property type="entry name" value="CO dehydrogenase flavoprotein, C-terminal domain"/>
    <property type="match status" value="1"/>
</dbReference>
<dbReference type="PROSITE" id="PS51085">
    <property type="entry name" value="2FE2S_FER_2"/>
    <property type="match status" value="1"/>
</dbReference>
<dbReference type="InterPro" id="IPR037165">
    <property type="entry name" value="AldOxase/xan_DH_Mopterin-bd_sf"/>
</dbReference>
<dbReference type="InterPro" id="IPR046867">
    <property type="entry name" value="AldOxase/xan_DH_MoCoBD2"/>
</dbReference>
<dbReference type="Gene3D" id="3.10.20.30">
    <property type="match status" value="1"/>
</dbReference>
<keyword evidence="7 13" id="KW-0274">FAD</keyword>
<dbReference type="InterPro" id="IPR002346">
    <property type="entry name" value="Mopterin_DH_FAD-bd"/>
</dbReference>
<dbReference type="InterPro" id="IPR012675">
    <property type="entry name" value="Beta-grasp_dom_sf"/>
</dbReference>
<dbReference type="FunFam" id="3.10.20.30:FF:000015">
    <property type="entry name" value="Aldehyde oxidase 1"/>
    <property type="match status" value="1"/>
</dbReference>
<feature type="binding site" evidence="14">
    <location>
        <position position="778"/>
    </location>
    <ligand>
        <name>Mo-molybdopterin</name>
        <dbReference type="ChEBI" id="CHEBI:71302"/>
    </ligand>
    <ligandPart>
        <name>Mo</name>
        <dbReference type="ChEBI" id="CHEBI:28685"/>
    </ligandPart>
</feature>
<dbReference type="SUPFAM" id="SSF56176">
    <property type="entry name" value="FAD-binding/transporter-associated domain-like"/>
    <property type="match status" value="1"/>
</dbReference>
<keyword evidence="5 14" id="KW-0001">2Fe-2S</keyword>
<dbReference type="InterPro" id="IPR000674">
    <property type="entry name" value="Ald_Oxase/Xan_DH_a/b"/>
</dbReference>
<comment type="cofactor">
    <cofactor evidence="11">
        <name>[2Fe-2S] cluster</name>
        <dbReference type="ChEBI" id="CHEBI:190135"/>
    </cofactor>
</comment>
<dbReference type="InterPro" id="IPR008274">
    <property type="entry name" value="AldOxase/xan_DH_MoCoBD1"/>
</dbReference>
<feature type="binding site" evidence="14">
    <location>
        <position position="149"/>
    </location>
    <ligand>
        <name>[2Fe-2S] cluster</name>
        <dbReference type="ChEBI" id="CHEBI:190135"/>
        <label>2</label>
    </ligand>
</feature>
<dbReference type="Gene3D" id="3.30.365.10">
    <property type="entry name" value="Aldehyde oxidase/xanthine dehydrogenase, molybdopterin binding domain"/>
    <property type="match status" value="4"/>
</dbReference>
<dbReference type="InterPro" id="IPR016208">
    <property type="entry name" value="Ald_Oxase/xanthine_DH-like"/>
</dbReference>
<evidence type="ECO:0000259" key="15">
    <source>
        <dbReference type="PROSITE" id="PS51085"/>
    </source>
</evidence>
<dbReference type="InterPro" id="IPR036010">
    <property type="entry name" value="2Fe-2S_ferredoxin-like_sf"/>
</dbReference>
<dbReference type="GO" id="GO:0005506">
    <property type="term" value="F:iron ion binding"/>
    <property type="evidence" value="ECO:0007669"/>
    <property type="project" value="InterPro"/>
</dbReference>
<evidence type="ECO:0000259" key="16">
    <source>
        <dbReference type="PROSITE" id="PS51387"/>
    </source>
</evidence>
<dbReference type="GO" id="GO:0071949">
    <property type="term" value="F:FAD binding"/>
    <property type="evidence" value="ECO:0007669"/>
    <property type="project" value="InterPro"/>
</dbReference>
<keyword evidence="4" id="KW-0285">Flavoprotein</keyword>
<dbReference type="SUPFAM" id="SSF54292">
    <property type="entry name" value="2Fe-2S ferredoxin-like"/>
    <property type="match status" value="1"/>
</dbReference>
<evidence type="ECO:0000256" key="11">
    <source>
        <dbReference type="ARBA" id="ARBA00034078"/>
    </source>
</evidence>
<dbReference type="Gene3D" id="3.30.465.10">
    <property type="match status" value="1"/>
</dbReference>
<dbReference type="Pfam" id="PF02738">
    <property type="entry name" value="MoCoBD_1"/>
    <property type="match status" value="1"/>
</dbReference>
<feature type="binding site" evidence="14">
    <location>
        <position position="52"/>
    </location>
    <ligand>
        <name>[2Fe-2S] cluster</name>
        <dbReference type="ChEBI" id="CHEBI:190135"/>
        <label>1</label>
    </ligand>
</feature>
<gene>
    <name evidence="17" type="ORF">GSOID_T00022303001</name>
</gene>
<dbReference type="InterPro" id="IPR001041">
    <property type="entry name" value="2Fe-2S_ferredoxin-type"/>
</dbReference>
<feature type="binding site" evidence="14">
    <location>
        <position position="1064"/>
    </location>
    <ligand>
        <name>Mo-molybdopterin</name>
        <dbReference type="ChEBI" id="CHEBI:71302"/>
    </ligand>
    <ligandPart>
        <name>Mo</name>
        <dbReference type="ChEBI" id="CHEBI:28685"/>
    </ligandPart>
</feature>
<dbReference type="InterPro" id="IPR016167">
    <property type="entry name" value="FAD-bd_PCMH_sub1"/>
</dbReference>
<dbReference type="Proteomes" id="UP000011014">
    <property type="component" value="Unassembled WGS sequence"/>
</dbReference>
<dbReference type="Pfam" id="PF00941">
    <property type="entry name" value="FAD_binding_5"/>
    <property type="match status" value="1"/>
</dbReference>
<evidence type="ECO:0000256" key="8">
    <source>
        <dbReference type="ARBA" id="ARBA00023002"/>
    </source>
</evidence>
<sequence>MADNKALLFYVNGKRIEVFDADPEETLLYYLRERLRLCGTKAACGEGGCGACTVMLSHFRNGKIVHRAINACITPIPYVHFSAVTTIEGIGSTKTKLNKIQQVLIDNHGVQCGFCTPGIVMSMYALLRNHPKPTEETIKEALQGNLCRCTGYRPIIQGFKLFAAAEKEQEIGKGNFACALGEKCCKNQKSVDEKQIEINKDFVPSDPTQEPIFPPELKSVEYESTLKIEGPKVTWYRPKNLEAMLKIRNENPEARIISGGTVCTLESKFDGIVNSKLISVATLSELSAISATKESVCFGAATTLTEISDFIKNFLNEKGESRKFQVLEAILETSKWFAGKQVRNMATIGANLMCGNSFSDLPPILMAAGAKAKFARLNEGRAFAIDGDFYATRRPKIDSVLVELEIPFATETGFFFSYKQSKRKENDRAIVNSAIFVDFKENTKIVKTLRMAFGGVSENTKLARCAEKFSGRTWDEDLLKDVSNALQLEFTIPNNCPSGFVAYRKCLVNSFFFKFFMTVKQKIDGEHEEMGMKRGSFSSIQCADVDSSLYEPVGKSAKIISAAKLSTGEAQFLDDMPKLDGELFFAPVLSKKAHAKILSIDFADADAVPDVAGHVTWEDVKGANEINDEEYFRKNIVTSTGQIIAGILAKDKKTARKAAKLVKIQYEDILPVIVTIEDAIKYKSYLPNAPEICHNRGDVDGAYERAEHKLESSVRFGSQEHFYLETQASYCIPIDNSDEFHVHSSCQNILEGQTSVANVLGVSMNHVKFSVKRLGGGFGGKEMRFRLLCGAVAVAAQKFNRPVRCVLARDEDMIYSGGRHSCLSKYKVGFESSGKITSVSVVGYANAGYSEDVSIGMLSRYIDHCFNCYNFPNYRAIGYCMLTNTRSNTAFRGTGGPPGMLVAEDIVHKVADYLKMSVDDVRRINLLKRGHKLPFGPCDKQLLDEDHILEEVYKKAKESFKIEERRKIINKFNEENKYKRKGVALVPIMFGLGFGLKHLNAGGALVQIYTDGSVLVAHGGIEMGQGLFTKMIQIASKELDVPMHKIHTLETCSTTVPNAAPTAASVTSDHIGFAVKKACEDLRKRLSAIDETEPFLSWEDKIKKAHLQRISLSAAAFSQSPRITWDPVTRMGRKYNYYCYGVCGSEVEVDLLSGDHIIREVKILMDIGKPLNPAIDIGQIEGAFIQGVGLMTLEEELFTQTGEQLTKGTSNYKIPSFGDIPEKFNVELFDKTSNRHGLFHSKGCGEPPLLMASCVLYALRDAVRQVNSEEFMSWDSPATSERIRLAVGDVFAKEVDF</sequence>
<dbReference type="InterPro" id="IPR005107">
    <property type="entry name" value="CO_DH_flav_C"/>
</dbReference>
<dbReference type="Pfam" id="PF01799">
    <property type="entry name" value="Fer2_2"/>
    <property type="match status" value="1"/>
</dbReference>
<dbReference type="GO" id="GO:0051537">
    <property type="term" value="F:2 iron, 2 sulfur cluster binding"/>
    <property type="evidence" value="ECO:0007669"/>
    <property type="project" value="UniProtKB-KW"/>
</dbReference>
<feature type="binding site" evidence="14">
    <location>
        <position position="115"/>
    </location>
    <ligand>
        <name>[2Fe-2S] cluster</name>
        <dbReference type="ChEBI" id="CHEBI:190135"/>
        <label>2</label>
    </ligand>
</feature>
<dbReference type="Gene3D" id="3.30.43.10">
    <property type="entry name" value="Uridine Diphospho-n-acetylenolpyruvylglucosamine Reductase, domain 2"/>
    <property type="match status" value="1"/>
</dbReference>
<keyword evidence="10 14" id="KW-0411">Iron-sulfur</keyword>
<comment type="similarity">
    <text evidence="2">Belongs to the xanthine dehydrogenase family.</text>
</comment>
<evidence type="ECO:0000256" key="4">
    <source>
        <dbReference type="ARBA" id="ARBA00022630"/>
    </source>
</evidence>
<dbReference type="InterPro" id="IPR016166">
    <property type="entry name" value="FAD-bd_PCMH"/>
</dbReference>
<dbReference type="InterPro" id="IPR036318">
    <property type="entry name" value="FAD-bd_PCMH-like_sf"/>
</dbReference>
<feature type="active site" description="Proton acceptor" evidence="12">
    <location>
        <position position="1246"/>
    </location>
</feature>
<dbReference type="SUPFAM" id="SSF47741">
    <property type="entry name" value="CO dehydrogenase ISP C-domain like"/>
    <property type="match status" value="1"/>
</dbReference>
<feature type="binding site" evidence="14">
    <location>
        <position position="72"/>
    </location>
    <ligand>
        <name>[2Fe-2S] cluster</name>
        <dbReference type="ChEBI" id="CHEBI:190135"/>
        <label>1</label>
    </ligand>
</feature>
<evidence type="ECO:0000313" key="17">
    <source>
        <dbReference type="EMBL" id="CBY40311.1"/>
    </source>
</evidence>
<feature type="binding site" evidence="13">
    <location>
        <position position="419"/>
    </location>
    <ligand>
        <name>FAD</name>
        <dbReference type="ChEBI" id="CHEBI:57692"/>
    </ligand>
</feature>
<dbReference type="PROSITE" id="PS00197">
    <property type="entry name" value="2FE2S_FER_1"/>
    <property type="match status" value="1"/>
</dbReference>